<reference evidence="2 3" key="1">
    <citation type="submission" date="2019-07" db="EMBL/GenBank/DDBJ databases">
        <title>The draft genome sequence of Vibrio algivorus M1486.</title>
        <authorList>
            <person name="Meng X."/>
        </authorList>
    </citation>
    <scope>NUCLEOTIDE SEQUENCE [LARGE SCALE GENOMIC DNA]</scope>
    <source>
        <strain evidence="2 3">M1486</strain>
    </source>
</reference>
<feature type="transmembrane region" description="Helical" evidence="1">
    <location>
        <begin position="64"/>
        <end position="88"/>
    </location>
</feature>
<organism evidence="2 3">
    <name type="scientific">Vibrio algivorus</name>
    <dbReference type="NCBI Taxonomy" id="1667024"/>
    <lineage>
        <taxon>Bacteria</taxon>
        <taxon>Pseudomonadati</taxon>
        <taxon>Pseudomonadota</taxon>
        <taxon>Gammaproteobacteria</taxon>
        <taxon>Vibrionales</taxon>
        <taxon>Vibrionaceae</taxon>
        <taxon>Vibrio</taxon>
    </lineage>
</organism>
<protein>
    <submittedName>
        <fullName evidence="2">Uncharacterized protein</fullName>
    </submittedName>
</protein>
<accession>A0A557PEJ2</accession>
<proteinExistence type="predicted"/>
<keyword evidence="1" id="KW-1133">Transmembrane helix</keyword>
<dbReference type="RefSeq" id="WP_144387447.1">
    <property type="nucleotide sequence ID" value="NZ_CANNCB010000007.1"/>
</dbReference>
<sequence length="159" mass="18322">MYILGVLISFMFWCYDLCSAVFLNKLRNQTFILNLNKIGKTMCPVTCTIEARSSEITGLPKATMIIFSSLIGLLAIPFSWFHVAFVLIRRFNRNSKRKALPQNVRDAVWRLHNMDMNLEDVIKAMATIKSGGDLSNFEEIREEIIDDLKFRGHYEIQAP</sequence>
<evidence type="ECO:0000256" key="1">
    <source>
        <dbReference type="SAM" id="Phobius"/>
    </source>
</evidence>
<name>A0A557PEJ2_9VIBR</name>
<evidence type="ECO:0000313" key="3">
    <source>
        <dbReference type="Proteomes" id="UP000319828"/>
    </source>
</evidence>
<dbReference type="Proteomes" id="UP000319828">
    <property type="component" value="Unassembled WGS sequence"/>
</dbReference>
<gene>
    <name evidence="2" type="ORF">FOF44_03085</name>
</gene>
<keyword evidence="1" id="KW-0472">Membrane</keyword>
<comment type="caution">
    <text evidence="2">The sequence shown here is derived from an EMBL/GenBank/DDBJ whole genome shotgun (WGS) entry which is preliminary data.</text>
</comment>
<evidence type="ECO:0000313" key="2">
    <source>
        <dbReference type="EMBL" id="TVO39056.1"/>
    </source>
</evidence>
<dbReference type="EMBL" id="VMKJ01000003">
    <property type="protein sequence ID" value="TVO39056.1"/>
    <property type="molecule type" value="Genomic_DNA"/>
</dbReference>
<dbReference type="AlphaFoldDB" id="A0A557PEJ2"/>
<keyword evidence="1" id="KW-0812">Transmembrane</keyword>